<dbReference type="EMBL" id="JARQWQ010000133">
    <property type="protein sequence ID" value="KAK2549049.1"/>
    <property type="molecule type" value="Genomic_DNA"/>
</dbReference>
<reference evidence="1" key="1">
    <citation type="journal article" date="2023" name="G3 (Bethesda)">
        <title>Whole genome assembly and annotation of the endangered Caribbean coral Acropora cervicornis.</title>
        <authorList>
            <person name="Selwyn J.D."/>
            <person name="Vollmer S.V."/>
        </authorList>
    </citation>
    <scope>NUCLEOTIDE SEQUENCE</scope>
    <source>
        <strain evidence="1">K2</strain>
    </source>
</reference>
<sequence length="115" mass="12760">MRVPKPCWQVKFCSAGSFRRENIPTRVNKQLRADLSWWANFLSVFNGNTFFVGSEPVSSDEFSANACPVGGGVFFGGVTGSTLTGNYQDLFSQPVFSSLPSQVQSMLKNSYFRKN</sequence>
<reference evidence="1" key="2">
    <citation type="journal article" date="2023" name="Science">
        <title>Genomic signatures of disease resistance in endangered staghorn corals.</title>
        <authorList>
            <person name="Vollmer S.V."/>
            <person name="Selwyn J.D."/>
            <person name="Despard B.A."/>
            <person name="Roesel C.L."/>
        </authorList>
    </citation>
    <scope>NUCLEOTIDE SEQUENCE</scope>
    <source>
        <strain evidence="1">K2</strain>
    </source>
</reference>
<comment type="caution">
    <text evidence="1">The sequence shown here is derived from an EMBL/GenBank/DDBJ whole genome shotgun (WGS) entry which is preliminary data.</text>
</comment>
<organism evidence="1 2">
    <name type="scientific">Acropora cervicornis</name>
    <name type="common">Staghorn coral</name>
    <dbReference type="NCBI Taxonomy" id="6130"/>
    <lineage>
        <taxon>Eukaryota</taxon>
        <taxon>Metazoa</taxon>
        <taxon>Cnidaria</taxon>
        <taxon>Anthozoa</taxon>
        <taxon>Hexacorallia</taxon>
        <taxon>Scleractinia</taxon>
        <taxon>Astrocoeniina</taxon>
        <taxon>Acroporidae</taxon>
        <taxon>Acropora</taxon>
    </lineage>
</organism>
<dbReference type="Proteomes" id="UP001249851">
    <property type="component" value="Unassembled WGS sequence"/>
</dbReference>
<evidence type="ECO:0000313" key="2">
    <source>
        <dbReference type="Proteomes" id="UP001249851"/>
    </source>
</evidence>
<name>A0AAD9UT50_ACRCE</name>
<keyword evidence="2" id="KW-1185">Reference proteome</keyword>
<dbReference type="AlphaFoldDB" id="A0AAD9UT50"/>
<gene>
    <name evidence="1" type="ORF">P5673_030678</name>
</gene>
<proteinExistence type="predicted"/>
<evidence type="ECO:0000313" key="1">
    <source>
        <dbReference type="EMBL" id="KAK2549049.1"/>
    </source>
</evidence>
<accession>A0AAD9UT50</accession>
<protein>
    <submittedName>
        <fullName evidence="1">Uncharacterized protein</fullName>
    </submittedName>
</protein>